<dbReference type="GO" id="GO:0000272">
    <property type="term" value="P:polysaccharide catabolic process"/>
    <property type="evidence" value="ECO:0007669"/>
    <property type="project" value="UniProtKB-KW"/>
</dbReference>
<dbReference type="PANTHER" id="PTHR13817">
    <property type="entry name" value="TITIN"/>
    <property type="match status" value="1"/>
</dbReference>
<dbReference type="SUPFAM" id="SSF49265">
    <property type="entry name" value="Fibronectin type III"/>
    <property type="match status" value="1"/>
</dbReference>
<dbReference type="InterPro" id="IPR003961">
    <property type="entry name" value="FN3_dom"/>
</dbReference>
<dbReference type="Pfam" id="PF13472">
    <property type="entry name" value="Lipase_GDSL_2"/>
    <property type="match status" value="1"/>
</dbReference>
<dbReference type="AlphaFoldDB" id="A0A927R9I8"/>
<dbReference type="Proteomes" id="UP000638648">
    <property type="component" value="Unassembled WGS sequence"/>
</dbReference>
<dbReference type="InterPro" id="IPR050964">
    <property type="entry name" value="Striated_Muscle_Regulatory"/>
</dbReference>
<evidence type="ECO:0000259" key="4">
    <source>
        <dbReference type="PROSITE" id="PS50853"/>
    </source>
</evidence>
<dbReference type="PRINTS" id="PR00014">
    <property type="entry name" value="FNTYPEIII"/>
</dbReference>
<comment type="caution">
    <text evidence="5">The sequence shown here is derived from an EMBL/GenBank/DDBJ whole genome shotgun (WGS) entry which is preliminary data.</text>
</comment>
<dbReference type="RefSeq" id="WP_202896373.1">
    <property type="nucleotide sequence ID" value="NZ_BAABJL010000147.1"/>
</dbReference>
<dbReference type="Gene3D" id="3.40.50.1110">
    <property type="entry name" value="SGNH hydrolase"/>
    <property type="match status" value="1"/>
</dbReference>
<dbReference type="Gene3D" id="2.60.120.260">
    <property type="entry name" value="Galactose-binding domain-like"/>
    <property type="match status" value="1"/>
</dbReference>
<keyword evidence="3" id="KW-0624">Polysaccharide degradation</keyword>
<sequence>MRQVDVAQGVRRPLRRFGVLVAGMAVLLAASTSVGESSSTAVAASAPTPQGREATRLFTFGHSYVAGLGASKPDRAWPSIVAARTCRPLVNKARSSDLSAETENQFLMTVNSFRRGDVVVIETGINDVRLFGPDADLANRYAQHLTEMLSYLRSTQRGREIPVVFVVDPGISASTWSKYPPYDKGSQEVADDYAEKLKDVAADMSDISVVDVRSTWSEEHIAADGVHPNDTGHATIAAAVGEALRAERLGRCQDVTRIQVHGPELIEEPYGTARFTATFAPRNSLHQATWSVTEPDGSPTDRAVIDDEGTLTVNHRDGDVLVTATAADGAGARASMRVHLELDKALLRGNAARWPGAEVTASSTYNSDFGAENARDGVIQADGGEWASAGEQNPWIELRWAQPVRADRVVLYDRAGIDDLHGGTLSFGDGSTVEVRDVPTNGDAQVVTFAMRTFTSLRFQVEGGTGPNVGMSEFEVHAVPSAPQAPAQVAAVAGERVATVSWSPPAFDGGAPLTGYVVTPYRQGVALDPVNVDAGLSSVAVTGLSAGQAYEFGVAARNIVGTGPESARTEPVVPT</sequence>
<dbReference type="SMART" id="SM00060">
    <property type="entry name" value="FN3"/>
    <property type="match status" value="1"/>
</dbReference>
<dbReference type="SUPFAM" id="SSF52266">
    <property type="entry name" value="SGNH hydrolase"/>
    <property type="match status" value="1"/>
</dbReference>
<dbReference type="GO" id="GO:0016798">
    <property type="term" value="F:hydrolase activity, acting on glycosyl bonds"/>
    <property type="evidence" value="ECO:0007669"/>
    <property type="project" value="UniProtKB-KW"/>
</dbReference>
<evidence type="ECO:0000256" key="3">
    <source>
        <dbReference type="ARBA" id="ARBA00023326"/>
    </source>
</evidence>
<dbReference type="Pfam" id="PF24135">
    <property type="entry name" value="DUF7402"/>
    <property type="match status" value="1"/>
</dbReference>
<proteinExistence type="predicted"/>
<accession>A0A927R9I8</accession>
<protein>
    <submittedName>
        <fullName evidence="5">Lysophospholipase L1-like esterase</fullName>
    </submittedName>
</protein>
<keyword evidence="3" id="KW-0119">Carbohydrate metabolism</keyword>
<dbReference type="InterPro" id="IPR036514">
    <property type="entry name" value="SGNH_hydro_sf"/>
</dbReference>
<dbReference type="SUPFAM" id="SSF49785">
    <property type="entry name" value="Galactose-binding domain-like"/>
    <property type="match status" value="1"/>
</dbReference>
<dbReference type="InterPro" id="IPR008979">
    <property type="entry name" value="Galactose-bd-like_sf"/>
</dbReference>
<dbReference type="CDD" id="cd00063">
    <property type="entry name" value="FN3"/>
    <property type="match status" value="1"/>
</dbReference>
<evidence type="ECO:0000313" key="5">
    <source>
        <dbReference type="EMBL" id="MBE1606529.1"/>
    </source>
</evidence>
<keyword evidence="1" id="KW-0677">Repeat</keyword>
<organism evidence="5 6">
    <name type="scientific">Actinopolymorpha pittospori</name>
    <dbReference type="NCBI Taxonomy" id="648752"/>
    <lineage>
        <taxon>Bacteria</taxon>
        <taxon>Bacillati</taxon>
        <taxon>Actinomycetota</taxon>
        <taxon>Actinomycetes</taxon>
        <taxon>Propionibacteriales</taxon>
        <taxon>Actinopolymorphaceae</taxon>
        <taxon>Actinopolymorpha</taxon>
    </lineage>
</organism>
<dbReference type="PANTHER" id="PTHR13817:SF73">
    <property type="entry name" value="FIBRONECTIN TYPE-III DOMAIN-CONTAINING PROTEIN"/>
    <property type="match status" value="1"/>
</dbReference>
<dbReference type="CDD" id="cd00229">
    <property type="entry name" value="SGNH_hydrolase"/>
    <property type="match status" value="1"/>
</dbReference>
<gene>
    <name evidence="5" type="ORF">HEB94_003377</name>
</gene>
<name>A0A927R9I8_9ACTN</name>
<dbReference type="Pfam" id="PF00041">
    <property type="entry name" value="fn3"/>
    <property type="match status" value="1"/>
</dbReference>
<dbReference type="InterPro" id="IPR013830">
    <property type="entry name" value="SGNH_hydro"/>
</dbReference>
<evidence type="ECO:0000256" key="2">
    <source>
        <dbReference type="ARBA" id="ARBA00023295"/>
    </source>
</evidence>
<dbReference type="Gene3D" id="2.60.40.10">
    <property type="entry name" value="Immunoglobulins"/>
    <property type="match status" value="1"/>
</dbReference>
<keyword evidence="2" id="KW-0326">Glycosidase</keyword>
<dbReference type="InterPro" id="IPR013783">
    <property type="entry name" value="Ig-like_fold"/>
</dbReference>
<keyword evidence="6" id="KW-1185">Reference proteome</keyword>
<dbReference type="PROSITE" id="PS50853">
    <property type="entry name" value="FN3"/>
    <property type="match status" value="1"/>
</dbReference>
<reference evidence="5" key="1">
    <citation type="submission" date="2020-10" db="EMBL/GenBank/DDBJ databases">
        <title>Sequencing the genomes of 1000 actinobacteria strains.</title>
        <authorList>
            <person name="Klenk H.-P."/>
        </authorList>
    </citation>
    <scope>NUCLEOTIDE SEQUENCE</scope>
    <source>
        <strain evidence="5">DSM 45354</strain>
    </source>
</reference>
<dbReference type="EMBL" id="JADBEM010000001">
    <property type="protein sequence ID" value="MBE1606529.1"/>
    <property type="molecule type" value="Genomic_DNA"/>
</dbReference>
<evidence type="ECO:0000313" key="6">
    <source>
        <dbReference type="Proteomes" id="UP000638648"/>
    </source>
</evidence>
<dbReference type="InterPro" id="IPR036116">
    <property type="entry name" value="FN3_sf"/>
</dbReference>
<keyword evidence="2" id="KW-0378">Hydrolase</keyword>
<dbReference type="InterPro" id="IPR055826">
    <property type="entry name" value="DUF7402"/>
</dbReference>
<feature type="domain" description="Fibronectin type-III" evidence="4">
    <location>
        <begin position="482"/>
        <end position="575"/>
    </location>
</feature>
<evidence type="ECO:0000256" key="1">
    <source>
        <dbReference type="ARBA" id="ARBA00022737"/>
    </source>
</evidence>